<protein>
    <submittedName>
        <fullName evidence="1">Uncharacterized protein</fullName>
    </submittedName>
</protein>
<dbReference type="EMBL" id="LR796423">
    <property type="protein sequence ID" value="CAB4143440.1"/>
    <property type="molecule type" value="Genomic_DNA"/>
</dbReference>
<name>A0A6J5MED1_9CAUD</name>
<accession>A0A6J5MED1</accession>
<sequence length="372" mass="42611">MARAAINKKLTTKPKVNKPRLTRSAVKSIDDKYYGSEPLDISKKGFGDALNWYNYMFDLDGVRDWLFEYMKRNDYSKSDIAAVRRLAKWKITKTSCAIARIIMNGNALSEDVVARLKESIDAYVAEGKLIKEEVKTTVVEKTQPTIQERTQHKIKLLMIDCEEAIDSNPALNIYEWLKGKEATVQAANAIRDFYAKWLPDFEEDEFDTRAEKKQRAEQKKYWEGFIADCDRYCGNKKATKIRKPREKKVKSAVDQVSKMKFQKEFPPLKIVSVNPAEMIGASQVWTYNTKYKKLTRYDAAGPKGIQVKGTTLIGYDEEKSLTKSVRKPEVTIQQLLSAGKVALRNILTDLKTNETKPNGRINTDTIILRVIK</sequence>
<reference evidence="1" key="1">
    <citation type="submission" date="2020-04" db="EMBL/GenBank/DDBJ databases">
        <authorList>
            <person name="Chiriac C."/>
            <person name="Salcher M."/>
            <person name="Ghai R."/>
            <person name="Kavagutti S V."/>
        </authorList>
    </citation>
    <scope>NUCLEOTIDE SEQUENCE</scope>
</reference>
<proteinExistence type="predicted"/>
<organism evidence="1">
    <name type="scientific">uncultured Caudovirales phage</name>
    <dbReference type="NCBI Taxonomy" id="2100421"/>
    <lineage>
        <taxon>Viruses</taxon>
        <taxon>Duplodnaviria</taxon>
        <taxon>Heunggongvirae</taxon>
        <taxon>Uroviricota</taxon>
        <taxon>Caudoviricetes</taxon>
        <taxon>Peduoviridae</taxon>
        <taxon>Maltschvirus</taxon>
        <taxon>Maltschvirus maltsch</taxon>
    </lineage>
</organism>
<gene>
    <name evidence="1" type="ORF">UFOVP447_148</name>
</gene>
<evidence type="ECO:0000313" key="1">
    <source>
        <dbReference type="EMBL" id="CAB4143440.1"/>
    </source>
</evidence>